<feature type="non-terminal residue" evidence="2">
    <location>
        <position position="65"/>
    </location>
</feature>
<keyword evidence="3" id="KW-1185">Reference proteome</keyword>
<feature type="compositionally biased region" description="Acidic residues" evidence="1">
    <location>
        <begin position="56"/>
        <end position="65"/>
    </location>
</feature>
<dbReference type="AlphaFoldDB" id="A0A834M172"/>
<dbReference type="Proteomes" id="UP000625711">
    <property type="component" value="Unassembled WGS sequence"/>
</dbReference>
<sequence>MLFTDSRFPVDGAVQLHFSSGPDARYPVPAPTPAVPYTSLNDDPVVRANSPFNGQEFDDDEDTDS</sequence>
<gene>
    <name evidence="2" type="ORF">GWI33_001018</name>
</gene>
<feature type="region of interest" description="Disordered" evidence="1">
    <location>
        <begin position="18"/>
        <end position="65"/>
    </location>
</feature>
<protein>
    <submittedName>
        <fullName evidence="2">Uncharacterized protein</fullName>
    </submittedName>
</protein>
<comment type="caution">
    <text evidence="2">The sequence shown here is derived from an EMBL/GenBank/DDBJ whole genome shotgun (WGS) entry which is preliminary data.</text>
</comment>
<reference evidence="2" key="1">
    <citation type="submission" date="2020-08" db="EMBL/GenBank/DDBJ databases">
        <title>Genome sequencing and assembly of the red palm weevil Rhynchophorus ferrugineus.</title>
        <authorList>
            <person name="Dias G.B."/>
            <person name="Bergman C.M."/>
            <person name="Manee M."/>
        </authorList>
    </citation>
    <scope>NUCLEOTIDE SEQUENCE</scope>
    <source>
        <strain evidence="2">AA-2017</strain>
        <tissue evidence="2">Whole larva</tissue>
    </source>
</reference>
<organism evidence="2 3">
    <name type="scientific">Rhynchophorus ferrugineus</name>
    <name type="common">Red palm weevil</name>
    <name type="synonym">Curculio ferrugineus</name>
    <dbReference type="NCBI Taxonomy" id="354439"/>
    <lineage>
        <taxon>Eukaryota</taxon>
        <taxon>Metazoa</taxon>
        <taxon>Ecdysozoa</taxon>
        <taxon>Arthropoda</taxon>
        <taxon>Hexapoda</taxon>
        <taxon>Insecta</taxon>
        <taxon>Pterygota</taxon>
        <taxon>Neoptera</taxon>
        <taxon>Endopterygota</taxon>
        <taxon>Coleoptera</taxon>
        <taxon>Polyphaga</taxon>
        <taxon>Cucujiformia</taxon>
        <taxon>Curculionidae</taxon>
        <taxon>Dryophthorinae</taxon>
        <taxon>Rhynchophorus</taxon>
    </lineage>
</organism>
<evidence type="ECO:0000313" key="2">
    <source>
        <dbReference type="EMBL" id="KAF7263851.1"/>
    </source>
</evidence>
<evidence type="ECO:0000256" key="1">
    <source>
        <dbReference type="SAM" id="MobiDB-lite"/>
    </source>
</evidence>
<name>A0A834M172_RHYFE</name>
<dbReference type="EMBL" id="JAACXV010019059">
    <property type="protein sequence ID" value="KAF7263851.1"/>
    <property type="molecule type" value="Genomic_DNA"/>
</dbReference>
<evidence type="ECO:0000313" key="3">
    <source>
        <dbReference type="Proteomes" id="UP000625711"/>
    </source>
</evidence>
<proteinExistence type="predicted"/>
<accession>A0A834M172</accession>